<reference evidence="1 2" key="1">
    <citation type="submission" date="2019-10" db="EMBL/GenBank/DDBJ databases">
        <title>Whole genome shotgun sequence of Acrocarpospora corrugata NBRC 13972.</title>
        <authorList>
            <person name="Ichikawa N."/>
            <person name="Kimura A."/>
            <person name="Kitahashi Y."/>
            <person name="Komaki H."/>
            <person name="Oguchi A."/>
        </authorList>
    </citation>
    <scope>NUCLEOTIDE SEQUENCE [LARGE SCALE GENOMIC DNA]</scope>
    <source>
        <strain evidence="1 2">NBRC 13972</strain>
    </source>
</reference>
<dbReference type="InterPro" id="IPR009003">
    <property type="entry name" value="Peptidase_S1_PA"/>
</dbReference>
<evidence type="ECO:0000313" key="2">
    <source>
        <dbReference type="Proteomes" id="UP000334990"/>
    </source>
</evidence>
<evidence type="ECO:0000313" key="1">
    <source>
        <dbReference type="EMBL" id="GES00610.1"/>
    </source>
</evidence>
<protein>
    <submittedName>
        <fullName evidence="1">Peptidase</fullName>
    </submittedName>
</protein>
<keyword evidence="2" id="KW-1185">Reference proteome</keyword>
<dbReference type="InterPro" id="IPR043504">
    <property type="entry name" value="Peptidase_S1_PA_chymotrypsin"/>
</dbReference>
<gene>
    <name evidence="1" type="ORF">Acor_26740</name>
</gene>
<proteinExistence type="predicted"/>
<dbReference type="Gene3D" id="2.40.10.10">
    <property type="entry name" value="Trypsin-like serine proteases"/>
    <property type="match status" value="2"/>
</dbReference>
<dbReference type="SUPFAM" id="SSF50494">
    <property type="entry name" value="Trypsin-like serine proteases"/>
    <property type="match status" value="1"/>
</dbReference>
<name>A0A5M3VXC7_9ACTN</name>
<dbReference type="AlphaFoldDB" id="A0A5M3VXC7"/>
<dbReference type="EMBL" id="BLAD01000045">
    <property type="protein sequence ID" value="GES00610.1"/>
    <property type="molecule type" value="Genomic_DNA"/>
</dbReference>
<dbReference type="Proteomes" id="UP000334990">
    <property type="component" value="Unassembled WGS sequence"/>
</dbReference>
<organism evidence="1 2">
    <name type="scientific">Acrocarpospora corrugata</name>
    <dbReference type="NCBI Taxonomy" id="35763"/>
    <lineage>
        <taxon>Bacteria</taxon>
        <taxon>Bacillati</taxon>
        <taxon>Actinomycetota</taxon>
        <taxon>Actinomycetes</taxon>
        <taxon>Streptosporangiales</taxon>
        <taxon>Streptosporangiaceae</taxon>
        <taxon>Acrocarpospora</taxon>
    </lineage>
</organism>
<sequence>MASTLAATPANADNPPMTFDLAATTTRAQQIAGYWLGNAKANLLAATPYEHQVVVNASDTNITPTPMGEPGVYAPMDGKGGPGAEEDPKHINLPKTVGKVFFVGDDGQPHWCSGTSMSTDNRNVVATTGHCVLDVPGSAVTLNNWIFVPGYYKGKIPWGIYVGRAGYLPSAFAADLDYDYDYAFATVWSGVTITAENKLVTTSRLGDSVGGQGLAWNQKLKKVVDVFGYPAGGHPDGTPAYSGVSMQHAQGTNFRVMTGLNTDQTIAIASGFTGKGALGSSWLMGYKSERRLGYLNGISLSASDMDWNGKFDAAVSPYFDGTTVGTFWKARSADPTGPIL</sequence>
<comment type="caution">
    <text evidence="1">The sequence shown here is derived from an EMBL/GenBank/DDBJ whole genome shotgun (WGS) entry which is preliminary data.</text>
</comment>
<accession>A0A5M3VXC7</accession>